<dbReference type="InterPro" id="IPR045621">
    <property type="entry name" value="BPD_transp_1_N"/>
</dbReference>
<dbReference type="EMBL" id="QXWZ01000010">
    <property type="protein sequence ID" value="NBI78617.1"/>
    <property type="molecule type" value="Genomic_DNA"/>
</dbReference>
<dbReference type="NCBIfam" id="NF045470">
    <property type="entry name" value="Opp2B"/>
    <property type="match status" value="1"/>
</dbReference>
<keyword evidence="6 13" id="KW-1133">Transmembrane helix</keyword>
<dbReference type="InterPro" id="IPR000515">
    <property type="entry name" value="MetI-like"/>
</dbReference>
<feature type="transmembrane region" description="Helical" evidence="13">
    <location>
        <begin position="134"/>
        <end position="159"/>
    </location>
</feature>
<keyword evidence="8" id="KW-0921">Nickel transport</keyword>
<dbReference type="Pfam" id="PF19300">
    <property type="entry name" value="BPD_transp_1_N"/>
    <property type="match status" value="1"/>
</dbReference>
<evidence type="ECO:0000256" key="10">
    <source>
        <dbReference type="ARBA" id="ARBA00024202"/>
    </source>
</evidence>
<dbReference type="InterPro" id="IPR035906">
    <property type="entry name" value="MetI-like_sf"/>
</dbReference>
<dbReference type="Gene3D" id="1.10.3720.10">
    <property type="entry name" value="MetI-like"/>
    <property type="match status" value="1"/>
</dbReference>
<dbReference type="Pfam" id="PF00528">
    <property type="entry name" value="BPD_transp_1"/>
    <property type="match status" value="1"/>
</dbReference>
<reference evidence="15 17" key="1">
    <citation type="submission" date="2018-08" db="EMBL/GenBank/DDBJ databases">
        <title>Murine metabolic-syndrome-specific gut microbial biobank.</title>
        <authorList>
            <person name="Liu C."/>
        </authorList>
    </citation>
    <scope>NUCLEOTIDE SEQUENCE [LARGE SCALE GENOMIC DNA]</scope>
    <source>
        <strain evidence="15 17">X69</strain>
    </source>
</reference>
<dbReference type="OrthoDB" id="9769919at2"/>
<reference evidence="16 18" key="2">
    <citation type="submission" date="2019-06" db="EMBL/GenBank/DDBJ databases">
        <title>Draft genome sequences of 15 bacterial species constituting the stable defined intestinal microbiota of the GM15 gnotobiotic mouse model.</title>
        <authorList>
            <person name="Elie C."/>
            <person name="Mathieu A."/>
            <person name="Saliou A."/>
            <person name="Darnaud M."/>
            <person name="Leulier F."/>
            <person name="Tamellini A."/>
        </authorList>
    </citation>
    <scope>NUCLEOTIDE SEQUENCE [LARGE SCALE GENOMIC DNA]</scope>
    <source>
        <strain evidence="16 18">JM4-15</strain>
    </source>
</reference>
<sequence length="306" mass="33349">MLGYTVKRILQVIPVLLIISFICFMMIRLVPGDPVANMLGINASKEAIAAQRAELGLDKPLLTQYGDFLVKALHGDLGKSITTRRPVIDEIAQRYPATLKLALGATVFAAVVGITFGVLSAVKQNKLTDNVIMVFSLLSVSTPSFFLALVMLLLFSIHLGWLPSMGLRTPLHYVLPIITLGMQSVGLIARTTRSSMLEVLRQDYIRTSRSRGISQAVIVMRHAFKNALIPVVTVVGLRFGGLLAGSMLVEAVFSVPGIGRFMVDGVLKRDYPVVQGTVLVLATTFVLVNLAVDLIYALIDPRIKYD</sequence>
<dbReference type="RefSeq" id="WP_160209459.1">
    <property type="nucleotide sequence ID" value="NZ_CASBEY010000005.1"/>
</dbReference>
<evidence type="ECO:0000256" key="5">
    <source>
        <dbReference type="ARBA" id="ARBA00022692"/>
    </source>
</evidence>
<evidence type="ECO:0000313" key="16">
    <source>
        <dbReference type="EMBL" id="NDO38396.1"/>
    </source>
</evidence>
<name>A0A845SPI5_9FIRM</name>
<dbReference type="CDD" id="cd06261">
    <property type="entry name" value="TM_PBP2"/>
    <property type="match status" value="1"/>
</dbReference>
<feature type="transmembrane region" description="Helical" evidence="13">
    <location>
        <begin position="273"/>
        <end position="299"/>
    </location>
</feature>
<evidence type="ECO:0000256" key="1">
    <source>
        <dbReference type="ARBA" id="ARBA00004651"/>
    </source>
</evidence>
<comment type="subunit">
    <text evidence="11">The complex is composed of two ATP-binding proteins (NikD and NikE), two transmembrane proteins (NikB and NikC) and a solute-binding protein (NikA).</text>
</comment>
<organism evidence="16 18">
    <name type="scientific">Anaerotruncus colihominis</name>
    <dbReference type="NCBI Taxonomy" id="169435"/>
    <lineage>
        <taxon>Bacteria</taxon>
        <taxon>Bacillati</taxon>
        <taxon>Bacillota</taxon>
        <taxon>Clostridia</taxon>
        <taxon>Eubacteriales</taxon>
        <taxon>Oscillospiraceae</taxon>
        <taxon>Anaerotruncus</taxon>
    </lineage>
</organism>
<dbReference type="Proteomes" id="UP000446348">
    <property type="component" value="Unassembled WGS sequence"/>
</dbReference>
<keyword evidence="9 13" id="KW-0472">Membrane</keyword>
<dbReference type="GO" id="GO:0015099">
    <property type="term" value="F:nickel cation transmembrane transporter activity"/>
    <property type="evidence" value="ECO:0007669"/>
    <property type="project" value="InterPro"/>
</dbReference>
<evidence type="ECO:0000256" key="7">
    <source>
        <dbReference type="ARBA" id="ARBA00023065"/>
    </source>
</evidence>
<dbReference type="Proteomes" id="UP000462501">
    <property type="component" value="Unassembled WGS sequence"/>
</dbReference>
<feature type="transmembrane region" description="Helical" evidence="13">
    <location>
        <begin position="101"/>
        <end position="122"/>
    </location>
</feature>
<keyword evidence="7" id="KW-0406">Ion transport</keyword>
<feature type="domain" description="ABC transmembrane type-1" evidence="14">
    <location>
        <begin position="95"/>
        <end position="296"/>
    </location>
</feature>
<proteinExistence type="inferred from homology"/>
<evidence type="ECO:0000256" key="13">
    <source>
        <dbReference type="RuleBase" id="RU363032"/>
    </source>
</evidence>
<feature type="transmembrane region" description="Helical" evidence="13">
    <location>
        <begin position="12"/>
        <end position="30"/>
    </location>
</feature>
<comment type="caution">
    <text evidence="16">The sequence shown here is derived from an EMBL/GenBank/DDBJ whole genome shotgun (WGS) entry which is preliminary data.</text>
</comment>
<evidence type="ECO:0000256" key="6">
    <source>
        <dbReference type="ARBA" id="ARBA00022989"/>
    </source>
</evidence>
<dbReference type="InterPro" id="IPR050045">
    <property type="entry name" value="Opp2B"/>
</dbReference>
<evidence type="ECO:0000313" key="17">
    <source>
        <dbReference type="Proteomes" id="UP000446348"/>
    </source>
</evidence>
<gene>
    <name evidence="15" type="ORF">D3Z39_07010</name>
    <name evidence="16" type="ORF">FMM72_03895</name>
</gene>
<dbReference type="PROSITE" id="PS50928">
    <property type="entry name" value="ABC_TM1"/>
    <property type="match status" value="1"/>
</dbReference>
<evidence type="ECO:0000256" key="2">
    <source>
        <dbReference type="ARBA" id="ARBA00022448"/>
    </source>
</evidence>
<evidence type="ECO:0000256" key="4">
    <source>
        <dbReference type="ARBA" id="ARBA00022596"/>
    </source>
</evidence>
<keyword evidence="4" id="KW-0533">Nickel</keyword>
<evidence type="ECO:0000313" key="15">
    <source>
        <dbReference type="EMBL" id="NBI78617.1"/>
    </source>
</evidence>
<dbReference type="EMBL" id="VIQT01000008">
    <property type="protein sequence ID" value="NDO38396.1"/>
    <property type="molecule type" value="Genomic_DNA"/>
</dbReference>
<dbReference type="GO" id="GO:0005886">
    <property type="term" value="C:plasma membrane"/>
    <property type="evidence" value="ECO:0007669"/>
    <property type="project" value="UniProtKB-SubCell"/>
</dbReference>
<evidence type="ECO:0000256" key="12">
    <source>
        <dbReference type="ARBA" id="ARBA00044774"/>
    </source>
</evidence>
<keyword evidence="5 13" id="KW-0812">Transmembrane</keyword>
<dbReference type="SUPFAM" id="SSF161098">
    <property type="entry name" value="MetI-like"/>
    <property type="match status" value="1"/>
</dbReference>
<dbReference type="PANTHER" id="PTHR43163:SF6">
    <property type="entry name" value="DIPEPTIDE TRANSPORT SYSTEM PERMEASE PROTEIN DPPB-RELATED"/>
    <property type="match status" value="1"/>
</dbReference>
<evidence type="ECO:0000256" key="9">
    <source>
        <dbReference type="ARBA" id="ARBA00023136"/>
    </source>
</evidence>
<comment type="subcellular location">
    <subcellularLocation>
        <location evidence="1 13">Cell membrane</location>
        <topology evidence="1 13">Multi-pass membrane protein</topology>
    </subcellularLocation>
</comment>
<feature type="transmembrane region" description="Helical" evidence="13">
    <location>
        <begin position="171"/>
        <end position="189"/>
    </location>
</feature>
<evidence type="ECO:0000256" key="8">
    <source>
        <dbReference type="ARBA" id="ARBA00023112"/>
    </source>
</evidence>
<evidence type="ECO:0000259" key="14">
    <source>
        <dbReference type="PROSITE" id="PS50928"/>
    </source>
</evidence>
<evidence type="ECO:0000256" key="3">
    <source>
        <dbReference type="ARBA" id="ARBA00022475"/>
    </source>
</evidence>
<dbReference type="PANTHER" id="PTHR43163">
    <property type="entry name" value="DIPEPTIDE TRANSPORT SYSTEM PERMEASE PROTEIN DPPB-RELATED"/>
    <property type="match status" value="1"/>
</dbReference>
<evidence type="ECO:0000313" key="18">
    <source>
        <dbReference type="Proteomes" id="UP000462501"/>
    </source>
</evidence>
<keyword evidence="3" id="KW-1003">Cell membrane</keyword>
<keyword evidence="2 13" id="KW-0813">Transport</keyword>
<protein>
    <recommendedName>
        <fullName evidence="12">Nickel import system permease protein NikB</fullName>
    </recommendedName>
</protein>
<dbReference type="AlphaFoldDB" id="A0A845SPI5"/>
<accession>A0A845SPI5</accession>
<evidence type="ECO:0000256" key="11">
    <source>
        <dbReference type="ARBA" id="ARBA00038669"/>
    </source>
</evidence>
<comment type="similarity">
    <text evidence="10">Belongs to the binding-protein-dependent transport system permease family. OppBC subfamily.</text>
</comment>
<feature type="transmembrane region" description="Helical" evidence="13">
    <location>
        <begin position="227"/>
        <end position="253"/>
    </location>
</feature>